<reference evidence="2 3" key="1">
    <citation type="submission" date="2018-10" db="EMBL/GenBank/DDBJ databases">
        <title>Genomic Encyclopedia of Archaeal and Bacterial Type Strains, Phase II (KMG-II): from individual species to whole genera.</title>
        <authorList>
            <person name="Goeker M."/>
        </authorList>
    </citation>
    <scope>NUCLEOTIDE SEQUENCE [LARGE SCALE GENOMIC DNA]</scope>
    <source>
        <strain evidence="2 3">DSM 11927</strain>
    </source>
</reference>
<accession>A0A495R9R2</accession>
<evidence type="ECO:0000313" key="3">
    <source>
        <dbReference type="Proteomes" id="UP000268233"/>
    </source>
</evidence>
<evidence type="ECO:0000256" key="1">
    <source>
        <dbReference type="SAM" id="MobiDB-lite"/>
    </source>
</evidence>
<dbReference type="AlphaFoldDB" id="A0A495R9R2"/>
<organism evidence="2 3">
    <name type="scientific">Haloarcula quadrata</name>
    <dbReference type="NCBI Taxonomy" id="182779"/>
    <lineage>
        <taxon>Archaea</taxon>
        <taxon>Methanobacteriati</taxon>
        <taxon>Methanobacteriota</taxon>
        <taxon>Stenosarchaea group</taxon>
        <taxon>Halobacteria</taxon>
        <taxon>Halobacteriales</taxon>
        <taxon>Haloarculaceae</taxon>
        <taxon>Haloarcula</taxon>
    </lineage>
</organism>
<dbReference type="RefSeq" id="WP_121303761.1">
    <property type="nucleotide sequence ID" value="NZ_RBWW01000001.1"/>
</dbReference>
<protein>
    <submittedName>
        <fullName evidence="2">Uncharacterized protein</fullName>
    </submittedName>
</protein>
<keyword evidence="3" id="KW-1185">Reference proteome</keyword>
<feature type="region of interest" description="Disordered" evidence="1">
    <location>
        <begin position="1"/>
        <end position="24"/>
    </location>
</feature>
<dbReference type="Proteomes" id="UP000268233">
    <property type="component" value="Unassembled WGS sequence"/>
</dbReference>
<sequence>MDEWVDPDEADPAQWRRTGPHDELRRGTETISVVERARRTSLPYQHEIEIHHTDNVADQFQSSEYEHARITYNSSIDTKSRIKLLTRGVLWGGGERHQRFQVQYRRPPPPTETVPFGTYTAWSRYQYGSIEQTDDGVTFAAADEEPGESLRDLDWKSMFDPVQERIAELELVRNPSFAKYRLKKADEWETYQTRFQYDPDVFAMGP</sequence>
<proteinExistence type="predicted"/>
<dbReference type="EMBL" id="RBWW01000001">
    <property type="protein sequence ID" value="RKS83979.1"/>
    <property type="molecule type" value="Genomic_DNA"/>
</dbReference>
<evidence type="ECO:0000313" key="2">
    <source>
        <dbReference type="EMBL" id="RKS83979.1"/>
    </source>
</evidence>
<gene>
    <name evidence="2" type="ORF">BDK61_3376</name>
</gene>
<comment type="caution">
    <text evidence="2">The sequence shown here is derived from an EMBL/GenBank/DDBJ whole genome shotgun (WGS) entry which is preliminary data.</text>
</comment>
<name>A0A495R9R2_9EURY</name>
<feature type="compositionally biased region" description="Acidic residues" evidence="1">
    <location>
        <begin position="1"/>
        <end position="11"/>
    </location>
</feature>